<proteinExistence type="predicted"/>
<dbReference type="OrthoDB" id="10521251at2759"/>
<organism evidence="2 3">
    <name type="scientific">Thelohanellus kitauei</name>
    <name type="common">Myxosporean</name>
    <dbReference type="NCBI Taxonomy" id="669202"/>
    <lineage>
        <taxon>Eukaryota</taxon>
        <taxon>Metazoa</taxon>
        <taxon>Cnidaria</taxon>
        <taxon>Myxozoa</taxon>
        <taxon>Myxosporea</taxon>
        <taxon>Bivalvulida</taxon>
        <taxon>Platysporina</taxon>
        <taxon>Myxobolidae</taxon>
        <taxon>Thelohanellus</taxon>
    </lineage>
</organism>
<dbReference type="EMBL" id="JWZT01002320">
    <property type="protein sequence ID" value="KII69698.1"/>
    <property type="molecule type" value="Genomic_DNA"/>
</dbReference>
<protein>
    <submittedName>
        <fullName evidence="2">Uncharacterized protein</fullName>
    </submittedName>
</protein>
<comment type="caution">
    <text evidence="2">The sequence shown here is derived from an EMBL/GenBank/DDBJ whole genome shotgun (WGS) entry which is preliminary data.</text>
</comment>
<keyword evidence="1" id="KW-0472">Membrane</keyword>
<feature type="transmembrane region" description="Helical" evidence="1">
    <location>
        <begin position="176"/>
        <end position="196"/>
    </location>
</feature>
<evidence type="ECO:0000313" key="3">
    <source>
        <dbReference type="Proteomes" id="UP000031668"/>
    </source>
</evidence>
<keyword evidence="1" id="KW-0812">Transmembrane</keyword>
<feature type="transmembrane region" description="Helical" evidence="1">
    <location>
        <begin position="7"/>
        <end position="29"/>
    </location>
</feature>
<name>A0A0C2JJY2_THEKT</name>
<sequence>MIKSHKKLLLAIVIVIAEIAISISLPLWIDSLDSSTWDSKDGPTPGNGRGAFTIVIITTLAQLLWRLTICVFFGKFKEFHINRCVIMLSIMSFSHHLITPYVSGSQRNLPSLQAVMLNFQLPVTLLIRLFWFKKVPSKKKFIFVIFVIIGLILSTFPEIITPLLRNKSLENHKSQIYSFHSITWSFVYVIFVVVSFY</sequence>
<gene>
    <name evidence="2" type="ORF">RF11_07295</name>
</gene>
<feature type="transmembrane region" description="Helical" evidence="1">
    <location>
        <begin position="143"/>
        <end position="164"/>
    </location>
</feature>
<reference evidence="2 3" key="1">
    <citation type="journal article" date="2014" name="Genome Biol. Evol.">
        <title>The genome of the myxosporean Thelohanellus kitauei shows adaptations to nutrient acquisition within its fish host.</title>
        <authorList>
            <person name="Yang Y."/>
            <person name="Xiong J."/>
            <person name="Zhou Z."/>
            <person name="Huo F."/>
            <person name="Miao W."/>
            <person name="Ran C."/>
            <person name="Liu Y."/>
            <person name="Zhang J."/>
            <person name="Feng J."/>
            <person name="Wang M."/>
            <person name="Wang M."/>
            <person name="Wang L."/>
            <person name="Yao B."/>
        </authorList>
    </citation>
    <scope>NUCLEOTIDE SEQUENCE [LARGE SCALE GENOMIC DNA]</scope>
    <source>
        <strain evidence="2">Wuqing</strain>
    </source>
</reference>
<accession>A0A0C2JJY2</accession>
<keyword evidence="1" id="KW-1133">Transmembrane helix</keyword>
<evidence type="ECO:0000256" key="1">
    <source>
        <dbReference type="SAM" id="Phobius"/>
    </source>
</evidence>
<feature type="transmembrane region" description="Helical" evidence="1">
    <location>
        <begin position="49"/>
        <end position="73"/>
    </location>
</feature>
<feature type="transmembrane region" description="Helical" evidence="1">
    <location>
        <begin position="85"/>
        <end position="102"/>
    </location>
</feature>
<feature type="transmembrane region" description="Helical" evidence="1">
    <location>
        <begin position="114"/>
        <end position="131"/>
    </location>
</feature>
<dbReference type="Proteomes" id="UP000031668">
    <property type="component" value="Unassembled WGS sequence"/>
</dbReference>
<evidence type="ECO:0000313" key="2">
    <source>
        <dbReference type="EMBL" id="KII69698.1"/>
    </source>
</evidence>
<keyword evidence="3" id="KW-1185">Reference proteome</keyword>
<dbReference type="AlphaFoldDB" id="A0A0C2JJY2"/>